<accession>A0A4Y8UFE4</accession>
<dbReference type="InterPro" id="IPR023212">
    <property type="entry name" value="Hsp33_helix_hairpin_bin_dom_sf"/>
</dbReference>
<dbReference type="CDD" id="cd00498">
    <property type="entry name" value="Hsp33"/>
    <property type="match status" value="1"/>
</dbReference>
<dbReference type="AlphaFoldDB" id="A0A4Y8UFE4"/>
<dbReference type="GO" id="GO:0005737">
    <property type="term" value="C:cytoplasm"/>
    <property type="evidence" value="ECO:0007669"/>
    <property type="project" value="InterPro"/>
</dbReference>
<keyword evidence="5" id="KW-0676">Redox-active center</keyword>
<protein>
    <submittedName>
        <fullName evidence="6">Hsp33 family molecular chaperone HslO</fullName>
    </submittedName>
</protein>
<gene>
    <name evidence="6" type="ORF">E3W66_08140</name>
</gene>
<keyword evidence="4" id="KW-0143">Chaperone</keyword>
<dbReference type="OrthoDB" id="9793753at2"/>
<evidence type="ECO:0000256" key="1">
    <source>
        <dbReference type="ARBA" id="ARBA00022490"/>
    </source>
</evidence>
<dbReference type="Gene3D" id="3.55.30.10">
    <property type="entry name" value="Hsp33 domain"/>
    <property type="match status" value="1"/>
</dbReference>
<evidence type="ECO:0000256" key="4">
    <source>
        <dbReference type="ARBA" id="ARBA00023186"/>
    </source>
</evidence>
<dbReference type="PANTHER" id="PTHR30111:SF1">
    <property type="entry name" value="33 KDA CHAPERONIN"/>
    <property type="match status" value="1"/>
</dbReference>
<dbReference type="InterPro" id="IPR016154">
    <property type="entry name" value="Heat_shock_Hsp33_C"/>
</dbReference>
<dbReference type="GO" id="GO:0042026">
    <property type="term" value="P:protein refolding"/>
    <property type="evidence" value="ECO:0007669"/>
    <property type="project" value="TreeGrafter"/>
</dbReference>
<dbReference type="Gene3D" id="1.10.287.480">
    <property type="entry name" value="helix hairpin bin"/>
    <property type="match status" value="1"/>
</dbReference>
<dbReference type="Proteomes" id="UP000298133">
    <property type="component" value="Unassembled WGS sequence"/>
</dbReference>
<dbReference type="Pfam" id="PF01430">
    <property type="entry name" value="HSP33"/>
    <property type="match status" value="1"/>
</dbReference>
<evidence type="ECO:0000256" key="5">
    <source>
        <dbReference type="ARBA" id="ARBA00023284"/>
    </source>
</evidence>
<organism evidence="6 7">
    <name type="scientific">Gammaproteobacteria bacterium LSUCC0057</name>
    <dbReference type="NCBI Taxonomy" id="2559237"/>
    <lineage>
        <taxon>Bacteria</taxon>
        <taxon>Pseudomonadati</taxon>
        <taxon>Pseudomonadota</taxon>
        <taxon>Gammaproteobacteria</taxon>
        <taxon>Cellvibrionales</taxon>
        <taxon>Porticoccaceae</taxon>
        <taxon>SAR92 clade</taxon>
    </lineage>
</organism>
<name>A0A4Y8UFE4_9GAMM</name>
<dbReference type="Gene3D" id="3.90.1280.10">
    <property type="entry name" value="HSP33 redox switch-like"/>
    <property type="match status" value="1"/>
</dbReference>
<dbReference type="GO" id="GO:0051082">
    <property type="term" value="F:unfolded protein binding"/>
    <property type="evidence" value="ECO:0007669"/>
    <property type="project" value="InterPro"/>
</dbReference>
<comment type="caution">
    <text evidence="6">The sequence shown here is derived from an EMBL/GenBank/DDBJ whole genome shotgun (WGS) entry which is preliminary data.</text>
</comment>
<evidence type="ECO:0000313" key="7">
    <source>
        <dbReference type="Proteomes" id="UP000298133"/>
    </source>
</evidence>
<dbReference type="SUPFAM" id="SSF118352">
    <property type="entry name" value="HSP33 redox switch-like"/>
    <property type="match status" value="1"/>
</dbReference>
<dbReference type="PIRSF" id="PIRSF005261">
    <property type="entry name" value="Heat_shock_Hsp33"/>
    <property type="match status" value="1"/>
</dbReference>
<sequence length="299" mass="32176">MSRLPRNADQLQRFTFADADVRGSVVTLSQSYQELLGNHDYPPPAGQLLGQFAAAATLLATLLKHDASVIIQAHGAGLLSTVMAECDHQLNLRGIVTAAEQPGGIAAIDADATLAQLLGDATLAITIQPAQGQRYQGIVALQGGDLASALEQYFNQSEQLQSTLKLAADSDCAAGLLLQQLPAEQASDRTVDGAETWHELVLLAATLQPDEQLQLDHQQQLTRLFHQHPLNLREALPVKFRCSCSEQRTIAALLALGADEIAAMIAEQPVTEVVCQFCNFPYSFSAGQLQALLDQSHRH</sequence>
<dbReference type="EMBL" id="SPIA01000003">
    <property type="protein sequence ID" value="TFH67450.1"/>
    <property type="molecule type" value="Genomic_DNA"/>
</dbReference>
<dbReference type="PANTHER" id="PTHR30111">
    <property type="entry name" value="33 KDA CHAPERONIN"/>
    <property type="match status" value="1"/>
</dbReference>
<reference evidence="6 7" key="1">
    <citation type="submission" date="2019-03" db="EMBL/GenBank/DDBJ databases">
        <title>Draft genome of Gammaproteobacteria bacterium LSUCC0057, a member of the SAR92 clade.</title>
        <authorList>
            <person name="Lanclos V.C."/>
            <person name="Doiron C."/>
            <person name="Henson M.W."/>
            <person name="Thrash J.C."/>
        </authorList>
    </citation>
    <scope>NUCLEOTIDE SEQUENCE [LARGE SCALE GENOMIC DNA]</scope>
    <source>
        <strain evidence="6 7">LSUCC0057</strain>
    </source>
</reference>
<dbReference type="InterPro" id="IPR016153">
    <property type="entry name" value="Heat_shock_Hsp33_N"/>
</dbReference>
<evidence type="ECO:0000256" key="2">
    <source>
        <dbReference type="ARBA" id="ARBA00022833"/>
    </source>
</evidence>
<dbReference type="GO" id="GO:0044183">
    <property type="term" value="F:protein folding chaperone"/>
    <property type="evidence" value="ECO:0007669"/>
    <property type="project" value="TreeGrafter"/>
</dbReference>
<keyword evidence="3" id="KW-1015">Disulfide bond</keyword>
<dbReference type="SUPFAM" id="SSF64397">
    <property type="entry name" value="Hsp33 domain"/>
    <property type="match status" value="1"/>
</dbReference>
<keyword evidence="1" id="KW-0963">Cytoplasm</keyword>
<evidence type="ECO:0000313" key="6">
    <source>
        <dbReference type="EMBL" id="TFH67450.1"/>
    </source>
</evidence>
<dbReference type="NCBIfam" id="NF001033">
    <property type="entry name" value="PRK00114.1"/>
    <property type="match status" value="1"/>
</dbReference>
<evidence type="ECO:0000256" key="3">
    <source>
        <dbReference type="ARBA" id="ARBA00023157"/>
    </source>
</evidence>
<keyword evidence="2" id="KW-0862">Zinc</keyword>
<dbReference type="InterPro" id="IPR000397">
    <property type="entry name" value="Heat_shock_Hsp33"/>
</dbReference>
<proteinExistence type="predicted"/>
<keyword evidence="7" id="KW-1185">Reference proteome</keyword>